<dbReference type="Proteomes" id="UP000258673">
    <property type="component" value="Unassembled WGS sequence"/>
</dbReference>
<comment type="caution">
    <text evidence="1">The sequence shown here is derived from an EMBL/GenBank/DDBJ whole genome shotgun (WGS) entry which is preliminary data.</text>
</comment>
<sequence length="43" mass="5059">MTALNSQQQADVARYIREHGNKTVISPEWSLIYFSLWVMLPTY</sequence>
<name>A0A9Q8FIY5_KLEPN</name>
<organism evidence="1 2">
    <name type="scientific">Klebsiella pneumoniae</name>
    <dbReference type="NCBI Taxonomy" id="573"/>
    <lineage>
        <taxon>Bacteria</taxon>
        <taxon>Pseudomonadati</taxon>
        <taxon>Pseudomonadota</taxon>
        <taxon>Gammaproteobacteria</taxon>
        <taxon>Enterobacterales</taxon>
        <taxon>Enterobacteriaceae</taxon>
        <taxon>Klebsiella/Raoultella group</taxon>
        <taxon>Klebsiella</taxon>
        <taxon>Klebsiella pneumoniae complex</taxon>
    </lineage>
</organism>
<protein>
    <submittedName>
        <fullName evidence="1">Uncharacterized protein</fullName>
    </submittedName>
</protein>
<evidence type="ECO:0000313" key="2">
    <source>
        <dbReference type="Proteomes" id="UP000258673"/>
    </source>
</evidence>
<dbReference type="AlphaFoldDB" id="A0A9Q8FIY5"/>
<gene>
    <name evidence="1" type="ORF">SAMEA3515122_05055</name>
</gene>
<reference evidence="1 2" key="1">
    <citation type="submission" date="2018-08" db="EMBL/GenBank/DDBJ databases">
        <authorList>
            <consortium name="Pathogen Informatics"/>
        </authorList>
    </citation>
    <scope>NUCLEOTIDE SEQUENCE [LARGE SCALE GENOMIC DNA]</scope>
    <source>
        <strain evidence="1 2">EuSCAPE_IT093</strain>
    </source>
</reference>
<dbReference type="RefSeq" id="WP_258923955.1">
    <property type="nucleotide sequence ID" value="NZ_JBDXXO010000004.1"/>
</dbReference>
<proteinExistence type="predicted"/>
<dbReference type="EMBL" id="UKUT01000018">
    <property type="protein sequence ID" value="SYH37532.1"/>
    <property type="molecule type" value="Genomic_DNA"/>
</dbReference>
<accession>A0A9Q8FIY5</accession>
<evidence type="ECO:0000313" key="1">
    <source>
        <dbReference type="EMBL" id="SYH37532.1"/>
    </source>
</evidence>